<accession>A0ABS4YHQ0</accession>
<keyword evidence="3" id="KW-0624">Polysaccharide degradation</keyword>
<dbReference type="Gene3D" id="2.60.40.3440">
    <property type="match status" value="1"/>
</dbReference>
<dbReference type="InterPro" id="IPR050964">
    <property type="entry name" value="Striated_Muscle_Regulatory"/>
</dbReference>
<dbReference type="SUPFAM" id="SSF49265">
    <property type="entry name" value="Fibronectin type III"/>
    <property type="match status" value="2"/>
</dbReference>
<dbReference type="PROSITE" id="PS50853">
    <property type="entry name" value="FN3"/>
    <property type="match status" value="4"/>
</dbReference>
<evidence type="ECO:0000313" key="6">
    <source>
        <dbReference type="EMBL" id="MBP2408291.1"/>
    </source>
</evidence>
<feature type="compositionally biased region" description="Basic and acidic residues" evidence="4">
    <location>
        <begin position="1570"/>
        <end position="1588"/>
    </location>
</feature>
<proteinExistence type="predicted"/>
<keyword evidence="3" id="KW-0119">Carbohydrate metabolism</keyword>
<keyword evidence="2" id="KW-0378">Hydrolase</keyword>
<feature type="region of interest" description="Disordered" evidence="4">
    <location>
        <begin position="1848"/>
        <end position="1882"/>
    </location>
</feature>
<dbReference type="SMART" id="SM00060">
    <property type="entry name" value="FN3"/>
    <property type="match status" value="5"/>
</dbReference>
<feature type="compositionally biased region" description="Polar residues" evidence="4">
    <location>
        <begin position="1870"/>
        <end position="1882"/>
    </location>
</feature>
<dbReference type="RefSeq" id="WP_209888590.1">
    <property type="nucleotide sequence ID" value="NZ_BAAAJV010000036.1"/>
</dbReference>
<organism evidence="6 7">
    <name type="scientific">Brachybacterium fresconis</name>
    <dbReference type="NCBI Taxonomy" id="173363"/>
    <lineage>
        <taxon>Bacteria</taxon>
        <taxon>Bacillati</taxon>
        <taxon>Actinomycetota</taxon>
        <taxon>Actinomycetes</taxon>
        <taxon>Micrococcales</taxon>
        <taxon>Dermabacteraceae</taxon>
        <taxon>Brachybacterium</taxon>
    </lineage>
</organism>
<dbReference type="PANTHER" id="PTHR13817:SF151">
    <property type="entry name" value="TITIN"/>
    <property type="match status" value="1"/>
</dbReference>
<feature type="compositionally biased region" description="Polar residues" evidence="4">
    <location>
        <begin position="1956"/>
        <end position="1969"/>
    </location>
</feature>
<feature type="compositionally biased region" description="Basic and acidic residues" evidence="4">
    <location>
        <begin position="377"/>
        <end position="387"/>
    </location>
</feature>
<comment type="caution">
    <text evidence="6">The sequence shown here is derived from an EMBL/GenBank/DDBJ whole genome shotgun (WGS) entry which is preliminary data.</text>
</comment>
<sequence length="2070" mass="217820">MSVTAGVKQRRRRSTVVSSAVLTVVALVVTGFAIHYPGLSSSDVEVSDGGVWVTGSDQRLMGRLNVDAGQLDARLSMSGDDLDILQSGDTVIETGPRGITPINTASVQRGGLVELQAGTQVKLGGDRVAIAGPDGKVWILTPGEAAAFDAGDVDPTYEAEDKAPKIAVSTQGTVFVLDGEQLLKFPRTDDTRDTEADKPITVSNVSAKPEMLQMTTVGEDPVILDKENRLLRIGTDASEYSLSDYGVSDLQAAQLQQPSSASDDVVVATEDTLFLVPLAGGDAQKIAAGGTGEPVAPAQAQGCAYGAWNQSVRYVRICEGGEPVQDSIPEADSAADLTFRVNHDLVVLNDQEFGLSWKIAENMEVVEDWNISQDIQTDKSKEKEKETLTTTITNTAAEREEENRKPTANDDSFGVRPGASVVLPVTRNDTDPDGDVLTVGLEGDQPGIGTVTPIQGGTQMQVVVDEDASGSASFTYKADDGRGGTDTASVDLDVHGESTNEPPKPVEGATTKVQVRSGEDISFNIKPYWQDPDGDAFYLTNAVAEPEDVVSFQPDGLITFNDAGIQTGTKTVTVEFRDENGATHEGTVEVEAVTDNDLAPITTADHASIVSGRTTTIKPLVNDLNPNGGQLELTNVTGPDALEIDAVLDAGTIRVSGASPGTYYLEYTVAASGASSASLGIIRVDIVEPASDDLIPVAVDDLGTVTTGTDTLIDPLQNDVDPTGGVLVVNSVQVPEDSGLKATIVAHHLVRVEAEPGATVSDEPVPLTYEVANSAGSTEGTIRVMLASTDTQFANPIAVPDRAVVRAGDMVSIDVIGNDVSPTDSEMHLGEILDKSDAETAGHAESHQDQVRFRADDDASGEVTLTYQVMDETGRDGAARVTIQIVPRDASNSPPKPENLEARTVAGSTVRIPVPTSGIDPEGDSVMLTGITSPTPQLGVVESANGEWIEYTPYKDSAGTDRFRYQVMDRYGAIGTAEVLVGVAQPNEMNQPPYAVDDTVEVRPDREIQIPVLENDTDPEGTPLSVVREDVEAMTEIEVADPEDEKIEGVVTATTPSEPGTHTLLYSASDGQLKSSASVTVKVDPNAPLRSPVARDDFVPAEQVMDPEREYIDVDVLANDSDPDGSTSDLKVTLEGNPEGASLRGEDTVRVTPQEEQQRLRYVIEDQDGMTSAGYVWVPGTAKQAPKWVGQPVEVQAGSEVEIDLADPANVRVRPGAENAQITDPSLVTAAHTDGSELVEDETTLRYRPAEDFSGRDSISVEVTDGEVGDSAAATATLAIPVVVAPEEANLPPTLQGAALEVEQGDVQGSVDLAASAEDPEGDELSYSLGEVPEAEGLEVSLEGSTVIADATPQATKGTVLEVPVSVSDGTNPPVTATVEVTVVASTKPLLSAVLDTAQIDAGDTEKIAVLENDSNPFPGGKRTVEAASVINGEGEVSVEGDQVEVTPDADFHGVLSIQYSVLDDTQDPDRMANGEIHVTVRGTPDAPSAPRVGDVGDGFVELNFTAGDDNGAPITEYQVTSAGGPAVSKTCASTSCTIDGLTNDTKYTFKVVAINDVGKSDPSAPSAEARPDVRPEKPDSPSVERGDTQLTVSWSAPVNRGSAIQRYDLQMQNTSTGEIQSQELEAGSTSTTWQDLTNGTDYRFRVRAHNLAEEPSEWSEWSRAEHPAGKPAAPAGTATASRINNPLGGGITVTWPEMTTAEANGEPITEYVVTSSSGASQTVPASKTKTTFQGLDENSKHSFTYQGVNSVGKGGSSGSSNAVVPWAKPAAPTGVKASLPGKDPNGKATVSWSAAKDHGTPVKDYVITWSGGGRAVVDASKTSYTASGLKNGKSYKFQVQARNRFEGGESALSKSSNSVTPYTKPDRPSISSNNEKCSSGSKCPVTFEITANGSDGGGGGKTLQYRVGGGSWQSTSKNSATVTKNIGSGKTVAAEARVKNGEGLVSKTVSDDQKAQSWQKTPQMSGNAQWGGDVPDGTDGCSNNNCRWFRFTLKNMTPGESYKVSFSNEGETHYKTITMTADSNGTATSARKSNFYGYVRGGEPDWPMTIEAKVNGKWEVVADGIYRPY</sequence>
<protein>
    <recommendedName>
        <fullName evidence="5">Fibronectin type-III domain-containing protein</fullName>
    </recommendedName>
</protein>
<feature type="domain" description="Fibronectin type-III" evidence="5">
    <location>
        <begin position="1674"/>
        <end position="1768"/>
    </location>
</feature>
<feature type="compositionally biased region" description="Basic and acidic residues" evidence="4">
    <location>
        <begin position="397"/>
        <end position="408"/>
    </location>
</feature>
<keyword evidence="7" id="KW-1185">Reference proteome</keyword>
<keyword evidence="1" id="KW-0677">Repeat</keyword>
<dbReference type="EMBL" id="JAGIOC010000001">
    <property type="protein sequence ID" value="MBP2408291.1"/>
    <property type="molecule type" value="Genomic_DNA"/>
</dbReference>
<dbReference type="Proteomes" id="UP000698222">
    <property type="component" value="Unassembled WGS sequence"/>
</dbReference>
<evidence type="ECO:0000256" key="1">
    <source>
        <dbReference type="ARBA" id="ARBA00022737"/>
    </source>
</evidence>
<gene>
    <name evidence="6" type="ORF">JOF44_001194</name>
</gene>
<dbReference type="InterPro" id="IPR013783">
    <property type="entry name" value="Ig-like_fold"/>
</dbReference>
<keyword evidence="2" id="KW-0326">Glycosidase</keyword>
<feature type="compositionally biased region" description="Low complexity" evidence="4">
    <location>
        <begin position="1670"/>
        <end position="1681"/>
    </location>
</feature>
<feature type="region of interest" description="Disordered" evidence="4">
    <location>
        <begin position="1947"/>
        <end position="1970"/>
    </location>
</feature>
<feature type="domain" description="Fibronectin type-III" evidence="5">
    <location>
        <begin position="1772"/>
        <end position="1867"/>
    </location>
</feature>
<dbReference type="Pfam" id="PF17963">
    <property type="entry name" value="Big_9"/>
    <property type="match status" value="9"/>
</dbReference>
<evidence type="ECO:0000256" key="2">
    <source>
        <dbReference type="ARBA" id="ARBA00023295"/>
    </source>
</evidence>
<evidence type="ECO:0000259" key="5">
    <source>
        <dbReference type="PROSITE" id="PS50853"/>
    </source>
</evidence>
<dbReference type="Pfam" id="PF00041">
    <property type="entry name" value="fn3"/>
    <property type="match status" value="3"/>
</dbReference>
<name>A0ABS4YHQ0_9MICO</name>
<dbReference type="PANTHER" id="PTHR13817">
    <property type="entry name" value="TITIN"/>
    <property type="match status" value="1"/>
</dbReference>
<feature type="region of interest" description="Disordered" evidence="4">
    <location>
        <begin position="377"/>
        <end position="418"/>
    </location>
</feature>
<dbReference type="InterPro" id="IPR003961">
    <property type="entry name" value="FN3_dom"/>
</dbReference>
<dbReference type="InterPro" id="IPR036116">
    <property type="entry name" value="FN3_sf"/>
</dbReference>
<feature type="region of interest" description="Disordered" evidence="4">
    <location>
        <begin position="1658"/>
        <end position="1685"/>
    </location>
</feature>
<dbReference type="NCBIfam" id="NF012211">
    <property type="entry name" value="tand_rpt_95"/>
    <property type="match status" value="1"/>
</dbReference>
<evidence type="ECO:0000256" key="4">
    <source>
        <dbReference type="SAM" id="MobiDB-lite"/>
    </source>
</evidence>
<feature type="domain" description="Fibronectin type-III" evidence="5">
    <location>
        <begin position="1487"/>
        <end position="1574"/>
    </location>
</feature>
<reference evidence="6 7" key="1">
    <citation type="submission" date="2021-03" db="EMBL/GenBank/DDBJ databases">
        <title>Sequencing the genomes of 1000 actinobacteria strains.</title>
        <authorList>
            <person name="Klenk H.-P."/>
        </authorList>
    </citation>
    <scope>NUCLEOTIDE SEQUENCE [LARGE SCALE GENOMIC DNA]</scope>
    <source>
        <strain evidence="6 7">DSM 14564</strain>
    </source>
</reference>
<feature type="domain" description="Fibronectin type-III" evidence="5">
    <location>
        <begin position="1575"/>
        <end position="1670"/>
    </location>
</feature>
<dbReference type="Gene3D" id="2.60.40.10">
    <property type="entry name" value="Immunoglobulins"/>
    <property type="match status" value="4"/>
</dbReference>
<feature type="region of interest" description="Disordered" evidence="4">
    <location>
        <begin position="1558"/>
        <end position="1589"/>
    </location>
</feature>
<feature type="region of interest" description="Disordered" evidence="4">
    <location>
        <begin position="1772"/>
        <end position="1796"/>
    </location>
</feature>
<dbReference type="CDD" id="cd00063">
    <property type="entry name" value="FN3"/>
    <property type="match status" value="3"/>
</dbReference>
<feature type="compositionally biased region" description="Polar residues" evidence="4">
    <location>
        <begin position="1853"/>
        <end position="1862"/>
    </location>
</feature>
<evidence type="ECO:0000256" key="3">
    <source>
        <dbReference type="ARBA" id="ARBA00023326"/>
    </source>
</evidence>
<evidence type="ECO:0000313" key="7">
    <source>
        <dbReference type="Proteomes" id="UP000698222"/>
    </source>
</evidence>